<feature type="region of interest" description="Disordered" evidence="1">
    <location>
        <begin position="57"/>
        <end position="82"/>
    </location>
</feature>
<keyword evidence="5" id="KW-1185">Reference proteome</keyword>
<feature type="transmembrane region" description="Helical" evidence="2">
    <location>
        <begin position="701"/>
        <end position="724"/>
    </location>
</feature>
<keyword evidence="2" id="KW-0812">Transmembrane</keyword>
<evidence type="ECO:0000313" key="4">
    <source>
        <dbReference type="EMBL" id="GMH88139.1"/>
    </source>
</evidence>
<feature type="transmembrane region" description="Helical" evidence="2">
    <location>
        <begin position="801"/>
        <end position="821"/>
    </location>
</feature>
<dbReference type="InterPro" id="IPR002913">
    <property type="entry name" value="START_lipid-bd_dom"/>
</dbReference>
<reference evidence="5" key="1">
    <citation type="journal article" date="2023" name="Commun. Biol.">
        <title>Genome analysis of Parmales, the sister group of diatoms, reveals the evolutionary specialization of diatoms from phago-mixotrophs to photoautotrophs.</title>
        <authorList>
            <person name="Ban H."/>
            <person name="Sato S."/>
            <person name="Yoshikawa S."/>
            <person name="Yamada K."/>
            <person name="Nakamura Y."/>
            <person name="Ichinomiya M."/>
            <person name="Sato N."/>
            <person name="Blanc-Mathieu R."/>
            <person name="Endo H."/>
            <person name="Kuwata A."/>
            <person name="Ogata H."/>
        </authorList>
    </citation>
    <scope>NUCLEOTIDE SEQUENCE [LARGE SCALE GENOMIC DNA]</scope>
    <source>
        <strain evidence="5">NIES 3701</strain>
    </source>
</reference>
<dbReference type="Pfam" id="PF01852">
    <property type="entry name" value="START"/>
    <property type="match status" value="1"/>
</dbReference>
<dbReference type="Proteomes" id="UP001165085">
    <property type="component" value="Unassembled WGS sequence"/>
</dbReference>
<sequence>MSLLPPSSVSFTLSQLQDLAAQYMLQSKIFGDHDRDFANELLIDFLGYAKSADKVAARPPEANSNTPKTINTHTSIIGPQTGNSTSGFSSVGKIISKPTRARMIKSNKVVPVQNQKSAALSVLSSSEAILHVENYNKDLDIENEKVINMDNVVQKYSDAEDGMIDTARGLLKGMKLKGAIPFSDFKTTFSTTKFQKGFYNAKEADIYSMANFTARGNHSQVAARLVNYYYHCKNPAFGTLKEQDDKDEEYLEVPNDHSAIYYQEFHFPSPLSVREAIVNIVWKRVSEKSIIIAYHPLLSHPKVENKGGASVIRGSTQLAILVTQLDDRTTEVEWGIHINFGGHLPKALVNSFVIPNTNRALNHQQAYFAYSIDLSDLNKKDGKLLGEILVYQIKSARKKGGWKMRAELGKTGVDEFLYISVAMRKLLLRFPWLRVLLHEISLNHVKGARTVSTALSDFKDHDAVNLAKGLSTIILSNTEAAAAVDHWIAQNAALEDFEKEYEWMRPFFVEIAQYNLATSNFGLQLRVFGGALLSTIDLVTDIYMTVQFLNTPGQEGYGRTNAWLIGLTMSFQILISYAQNSKKLSYFLQEMLFILIGFKPALDAYRVGSGAEQENHQHISPLQEMTFGKCVEVVFEAIPSSIVQIYALLLKKDRGIDAVASILVSASTISFTSSMISYDWDTSPTQRNMASFVYGYVPDKAWSRAVCFLSMMSLSFAHVMLQTLSCALLAVTNKTWLLYYVSGNMGLFFLYKIVRRDFYYYLNMSGGLRLFTGVLDRFIVKVLVDFTMIIHLRGSCEMGGFYFLVSILISLASSFVSSHIYSKHYEGDDKLDANTLQTILTVMSAIWITSLITFVSVINKKYLRTFYNLDTASQYSRKIVLNCREDQDEYKSGALTEHPDIYAAWGDELLKPWTLENWNRWEEEKPAWFTDAWIDNVPNHYIPYDWRVKYKKTKGRVDDPQMRRRSSLAQVKTFLGGEEER</sequence>
<dbReference type="GO" id="GO:0008289">
    <property type="term" value="F:lipid binding"/>
    <property type="evidence" value="ECO:0007669"/>
    <property type="project" value="InterPro"/>
</dbReference>
<feature type="transmembrane region" description="Helical" evidence="2">
    <location>
        <begin position="736"/>
        <end position="754"/>
    </location>
</feature>
<keyword evidence="2" id="KW-1133">Transmembrane helix</keyword>
<evidence type="ECO:0000259" key="3">
    <source>
        <dbReference type="Pfam" id="PF01852"/>
    </source>
</evidence>
<feature type="domain" description="START" evidence="3">
    <location>
        <begin position="251"/>
        <end position="353"/>
    </location>
</feature>
<evidence type="ECO:0000313" key="5">
    <source>
        <dbReference type="Proteomes" id="UP001165085"/>
    </source>
</evidence>
<accession>A0A9W7BC62</accession>
<protein>
    <recommendedName>
        <fullName evidence="3">START domain-containing protein</fullName>
    </recommendedName>
</protein>
<dbReference type="EMBL" id="BRXY01000338">
    <property type="protein sequence ID" value="GMH88139.1"/>
    <property type="molecule type" value="Genomic_DNA"/>
</dbReference>
<name>A0A9W7BC62_9STRA</name>
<keyword evidence="2" id="KW-0472">Membrane</keyword>
<dbReference type="InterPro" id="IPR023393">
    <property type="entry name" value="START-like_dom_sf"/>
</dbReference>
<feature type="compositionally biased region" description="Polar residues" evidence="1">
    <location>
        <begin position="62"/>
        <end position="82"/>
    </location>
</feature>
<dbReference type="AlphaFoldDB" id="A0A9W7BC62"/>
<evidence type="ECO:0000256" key="1">
    <source>
        <dbReference type="SAM" id="MobiDB-lite"/>
    </source>
</evidence>
<dbReference type="Gene3D" id="3.30.530.20">
    <property type="match status" value="1"/>
</dbReference>
<gene>
    <name evidence="4" type="ORF">TrST_g6171</name>
</gene>
<feature type="transmembrane region" description="Helical" evidence="2">
    <location>
        <begin position="658"/>
        <end position="678"/>
    </location>
</feature>
<evidence type="ECO:0000256" key="2">
    <source>
        <dbReference type="SAM" id="Phobius"/>
    </source>
</evidence>
<proteinExistence type="predicted"/>
<comment type="caution">
    <text evidence="4">The sequence shown here is derived from an EMBL/GenBank/DDBJ whole genome shotgun (WGS) entry which is preliminary data.</text>
</comment>
<feature type="transmembrane region" description="Helical" evidence="2">
    <location>
        <begin position="836"/>
        <end position="858"/>
    </location>
</feature>
<organism evidence="4 5">
    <name type="scientific">Triparma strigata</name>
    <dbReference type="NCBI Taxonomy" id="1606541"/>
    <lineage>
        <taxon>Eukaryota</taxon>
        <taxon>Sar</taxon>
        <taxon>Stramenopiles</taxon>
        <taxon>Ochrophyta</taxon>
        <taxon>Bolidophyceae</taxon>
        <taxon>Parmales</taxon>
        <taxon>Triparmaceae</taxon>
        <taxon>Triparma</taxon>
    </lineage>
</organism>
<dbReference type="SUPFAM" id="SSF55961">
    <property type="entry name" value="Bet v1-like"/>
    <property type="match status" value="1"/>
</dbReference>